<dbReference type="AlphaFoldDB" id="A0AAU8JIW9"/>
<organism evidence="1">
    <name type="scientific">Planktothricoides raciborskii GIHE-MW2</name>
    <dbReference type="NCBI Taxonomy" id="2792601"/>
    <lineage>
        <taxon>Bacteria</taxon>
        <taxon>Bacillati</taxon>
        <taxon>Cyanobacteriota</taxon>
        <taxon>Cyanophyceae</taxon>
        <taxon>Oscillatoriophycideae</taxon>
        <taxon>Oscillatoriales</taxon>
        <taxon>Oscillatoriaceae</taxon>
        <taxon>Planktothricoides</taxon>
    </lineage>
</organism>
<proteinExistence type="predicted"/>
<dbReference type="EMBL" id="CP159837">
    <property type="protein sequence ID" value="XCM38074.1"/>
    <property type="molecule type" value="Genomic_DNA"/>
</dbReference>
<gene>
    <name evidence="1" type="ORF">ABWT76_000899</name>
</gene>
<protein>
    <submittedName>
        <fullName evidence="1">Uncharacterized protein</fullName>
    </submittedName>
</protein>
<dbReference type="RefSeq" id="WP_354635711.1">
    <property type="nucleotide sequence ID" value="NZ_CP159837.1"/>
</dbReference>
<accession>A0AAU8JIW9</accession>
<sequence length="56" mass="6464">MDFTVCIDLFYYKFPEKAIASLKRNRVSALTVASQPKFWLRNPVSEHPGINPVYGF</sequence>
<name>A0AAU8JIW9_9CYAN</name>
<evidence type="ECO:0000313" key="1">
    <source>
        <dbReference type="EMBL" id="XCM38074.1"/>
    </source>
</evidence>
<reference evidence="1" key="1">
    <citation type="submission" date="2024-07" db="EMBL/GenBank/DDBJ databases">
        <authorList>
            <person name="Kim Y.J."/>
            <person name="Jeong J.Y."/>
        </authorList>
    </citation>
    <scope>NUCLEOTIDE SEQUENCE</scope>
    <source>
        <strain evidence="1">GIHE-MW2</strain>
    </source>
</reference>